<dbReference type="PROSITE" id="PS50011">
    <property type="entry name" value="PROTEIN_KINASE_DOM"/>
    <property type="match status" value="1"/>
</dbReference>
<dbReference type="Gene3D" id="3.30.200.20">
    <property type="entry name" value="Phosphorylase Kinase, domain 1"/>
    <property type="match status" value="1"/>
</dbReference>
<evidence type="ECO:0000256" key="5">
    <source>
        <dbReference type="ARBA" id="ARBA00022679"/>
    </source>
</evidence>
<comment type="caution">
    <text evidence="13">The sequence shown here is derived from an EMBL/GenBank/DDBJ whole genome shotgun (WGS) entry which is preliminary data.</text>
</comment>
<gene>
    <name evidence="13" type="ORF">Cgig2_006485</name>
</gene>
<dbReference type="CDD" id="cd14066">
    <property type="entry name" value="STKc_IRAK"/>
    <property type="match status" value="1"/>
</dbReference>
<keyword evidence="4" id="KW-0723">Serine/threonine-protein kinase</keyword>
<dbReference type="PANTHER" id="PTHR47985:SF93">
    <property type="entry name" value="SERINE_THREONINE-PROTEIN KINASE PBL7 ISOFORM X1-RELATED"/>
    <property type="match status" value="1"/>
</dbReference>
<dbReference type="OrthoDB" id="4062651at2759"/>
<dbReference type="Gene3D" id="1.10.510.10">
    <property type="entry name" value="Transferase(Phosphotransferase) domain 1"/>
    <property type="match status" value="1"/>
</dbReference>
<keyword evidence="8 11" id="KW-0067">ATP-binding</keyword>
<dbReference type="EMBL" id="JAKOGI010000190">
    <property type="protein sequence ID" value="KAJ8440432.1"/>
    <property type="molecule type" value="Genomic_DNA"/>
</dbReference>
<proteinExistence type="inferred from homology"/>
<name>A0A9Q1KCQ2_9CARY</name>
<evidence type="ECO:0000256" key="4">
    <source>
        <dbReference type="ARBA" id="ARBA00022527"/>
    </source>
</evidence>
<dbReference type="GO" id="GO:0005524">
    <property type="term" value="F:ATP binding"/>
    <property type="evidence" value="ECO:0007669"/>
    <property type="project" value="UniProtKB-UniRule"/>
</dbReference>
<keyword evidence="7" id="KW-0418">Kinase</keyword>
<dbReference type="SUPFAM" id="SSF56112">
    <property type="entry name" value="Protein kinase-like (PK-like)"/>
    <property type="match status" value="1"/>
</dbReference>
<evidence type="ECO:0000313" key="14">
    <source>
        <dbReference type="Proteomes" id="UP001153076"/>
    </source>
</evidence>
<evidence type="ECO:0000256" key="1">
    <source>
        <dbReference type="ARBA" id="ARBA00004193"/>
    </source>
</evidence>
<dbReference type="InterPro" id="IPR000719">
    <property type="entry name" value="Prot_kinase_dom"/>
</dbReference>
<keyword evidence="5" id="KW-0808">Transferase</keyword>
<comment type="subcellular location">
    <subcellularLocation>
        <location evidence="1">Cell membrane</location>
        <topology evidence="1">Lipid-anchor</topology>
    </subcellularLocation>
</comment>
<comment type="similarity">
    <text evidence="2">Belongs to the protein kinase superfamily. Ser/Thr protein kinase family.</text>
</comment>
<sequence length="433" mass="48799">MIDCLCFGWRKRRKYEKQDFHGFNDKCQSPKTPEANELEPNIESNFNPPIGKDASINDHDKTRVFNYRELATATRNFHPDSFLGEGGFGSVYRGKLLGTDEVVAVKKLNPTGLQGEKEFLVEVLMLSLLCHPNLVNMIGYCAEGTQRLLVLEYMSLGSLEDHLHDLPPGKKPLNWNTRVKIAAGAAKGIDYLHNEAKPPVIFRDLKPSNILLDNDFHPKLSDFGLAKFGPVGDNSHVSTRVMGTRGYCAPEYALTGRLTAKTDAYSFGVVLLELITGHKAVDQDPNTGKTVCLVEWARPLLKDRKDHVQLVDPRLKGKFPKSALHKAVEVATMCLRENAHARPTMHEVALAMDYLTSLKYERRSCTLHSENLLKENKPQENLPVDAKAREAAKISNLNFERELAIAEAKMWGEQWREKRQQQRIDCNLDGIGR</sequence>
<evidence type="ECO:0000313" key="13">
    <source>
        <dbReference type="EMBL" id="KAJ8440432.1"/>
    </source>
</evidence>
<evidence type="ECO:0000256" key="8">
    <source>
        <dbReference type="ARBA" id="ARBA00022840"/>
    </source>
</evidence>
<dbReference type="AlphaFoldDB" id="A0A9Q1KCQ2"/>
<dbReference type="SMART" id="SM00220">
    <property type="entry name" value="S_TKc"/>
    <property type="match status" value="1"/>
</dbReference>
<evidence type="ECO:0000256" key="9">
    <source>
        <dbReference type="ARBA" id="ARBA00023136"/>
    </source>
</evidence>
<dbReference type="InterPro" id="IPR017441">
    <property type="entry name" value="Protein_kinase_ATP_BS"/>
</dbReference>
<evidence type="ECO:0000256" key="2">
    <source>
        <dbReference type="ARBA" id="ARBA00008684"/>
    </source>
</evidence>
<keyword evidence="14" id="KW-1185">Reference proteome</keyword>
<dbReference type="PROSITE" id="PS00107">
    <property type="entry name" value="PROTEIN_KINASE_ATP"/>
    <property type="match status" value="1"/>
</dbReference>
<dbReference type="PANTHER" id="PTHR47985">
    <property type="entry name" value="OS07G0668900 PROTEIN"/>
    <property type="match status" value="1"/>
</dbReference>
<dbReference type="GO" id="GO:0004674">
    <property type="term" value="F:protein serine/threonine kinase activity"/>
    <property type="evidence" value="ECO:0007669"/>
    <property type="project" value="UniProtKB-KW"/>
</dbReference>
<organism evidence="13 14">
    <name type="scientific">Carnegiea gigantea</name>
    <dbReference type="NCBI Taxonomy" id="171969"/>
    <lineage>
        <taxon>Eukaryota</taxon>
        <taxon>Viridiplantae</taxon>
        <taxon>Streptophyta</taxon>
        <taxon>Embryophyta</taxon>
        <taxon>Tracheophyta</taxon>
        <taxon>Spermatophyta</taxon>
        <taxon>Magnoliopsida</taxon>
        <taxon>eudicotyledons</taxon>
        <taxon>Gunneridae</taxon>
        <taxon>Pentapetalae</taxon>
        <taxon>Caryophyllales</taxon>
        <taxon>Cactineae</taxon>
        <taxon>Cactaceae</taxon>
        <taxon>Cactoideae</taxon>
        <taxon>Echinocereeae</taxon>
        <taxon>Carnegiea</taxon>
    </lineage>
</organism>
<feature type="domain" description="Protein kinase" evidence="12">
    <location>
        <begin position="77"/>
        <end position="355"/>
    </location>
</feature>
<evidence type="ECO:0000259" key="12">
    <source>
        <dbReference type="PROSITE" id="PS50011"/>
    </source>
</evidence>
<dbReference type="Proteomes" id="UP001153076">
    <property type="component" value="Unassembled WGS sequence"/>
</dbReference>
<dbReference type="FunFam" id="3.30.200.20:FF:000178">
    <property type="entry name" value="serine/threonine-protein kinase PBS1-like"/>
    <property type="match status" value="1"/>
</dbReference>
<keyword evidence="6 11" id="KW-0547">Nucleotide-binding</keyword>
<feature type="binding site" evidence="11">
    <location>
        <position position="107"/>
    </location>
    <ligand>
        <name>ATP</name>
        <dbReference type="ChEBI" id="CHEBI:30616"/>
    </ligand>
</feature>
<keyword evidence="10" id="KW-0449">Lipoprotein</keyword>
<evidence type="ECO:0000256" key="6">
    <source>
        <dbReference type="ARBA" id="ARBA00022741"/>
    </source>
</evidence>
<keyword evidence="3" id="KW-1003">Cell membrane</keyword>
<protein>
    <recommendedName>
        <fullName evidence="12">Protein kinase domain-containing protein</fullName>
    </recommendedName>
</protein>
<keyword evidence="9" id="KW-0472">Membrane</keyword>
<evidence type="ECO:0000256" key="11">
    <source>
        <dbReference type="PROSITE-ProRule" id="PRU10141"/>
    </source>
</evidence>
<dbReference type="InterPro" id="IPR011009">
    <property type="entry name" value="Kinase-like_dom_sf"/>
</dbReference>
<reference evidence="13" key="1">
    <citation type="submission" date="2022-04" db="EMBL/GenBank/DDBJ databases">
        <title>Carnegiea gigantea Genome sequencing and assembly v2.</title>
        <authorList>
            <person name="Copetti D."/>
            <person name="Sanderson M.J."/>
            <person name="Burquez A."/>
            <person name="Wojciechowski M.F."/>
        </authorList>
    </citation>
    <scope>NUCLEOTIDE SEQUENCE</scope>
    <source>
        <strain evidence="13">SGP5-SGP5p</strain>
        <tissue evidence="13">Aerial part</tissue>
    </source>
</reference>
<evidence type="ECO:0000256" key="7">
    <source>
        <dbReference type="ARBA" id="ARBA00022777"/>
    </source>
</evidence>
<accession>A0A9Q1KCQ2</accession>
<dbReference type="FunFam" id="1.10.510.10:FF:000032">
    <property type="entry name" value="Serine/threonine-protein kinase PBS1"/>
    <property type="match status" value="1"/>
</dbReference>
<evidence type="ECO:0000256" key="3">
    <source>
        <dbReference type="ARBA" id="ARBA00022475"/>
    </source>
</evidence>
<evidence type="ECO:0000256" key="10">
    <source>
        <dbReference type="ARBA" id="ARBA00023288"/>
    </source>
</evidence>
<dbReference type="Pfam" id="PF00069">
    <property type="entry name" value="Pkinase"/>
    <property type="match status" value="1"/>
</dbReference>
<dbReference type="GO" id="GO:0005886">
    <property type="term" value="C:plasma membrane"/>
    <property type="evidence" value="ECO:0007669"/>
    <property type="project" value="UniProtKB-SubCell"/>
</dbReference>